<dbReference type="GeneTree" id="ENSGT00940000163057"/>
<evidence type="ECO:0000256" key="2">
    <source>
        <dbReference type="ARBA" id="ARBA00022606"/>
    </source>
</evidence>
<dbReference type="RefSeq" id="XP_002754649.1">
    <property type="nucleotide sequence ID" value="XM_002754603.6"/>
</dbReference>
<feature type="transmembrane region" description="Helical" evidence="10">
    <location>
        <begin position="237"/>
        <end position="258"/>
    </location>
</feature>
<protein>
    <submittedName>
        <fullName evidence="12">Olfactory receptor family 4 subfamily D member 5</fullName>
    </submittedName>
</protein>
<dbReference type="InterPro" id="IPR000276">
    <property type="entry name" value="GPCR_Rhodpsn"/>
</dbReference>
<feature type="transmembrane region" description="Helical" evidence="10">
    <location>
        <begin position="60"/>
        <end position="82"/>
    </location>
</feature>
<evidence type="ECO:0000256" key="8">
    <source>
        <dbReference type="ARBA" id="ARBA00023170"/>
    </source>
</evidence>
<dbReference type="eggNOG" id="ENOG502SIBY">
    <property type="taxonomic scope" value="Eukaryota"/>
</dbReference>
<feature type="domain" description="G-protein coupled receptors family 1 profile" evidence="11">
    <location>
        <begin position="41"/>
        <end position="287"/>
    </location>
</feature>
<dbReference type="InterPro" id="IPR017452">
    <property type="entry name" value="GPCR_Rhodpsn_7TM"/>
</dbReference>
<evidence type="ECO:0000313" key="13">
    <source>
        <dbReference type="Proteomes" id="UP000008225"/>
    </source>
</evidence>
<evidence type="ECO:0000256" key="9">
    <source>
        <dbReference type="ARBA" id="ARBA00023224"/>
    </source>
</evidence>
<dbReference type="KEGG" id="cjc:100394055"/>
<dbReference type="SUPFAM" id="SSF81321">
    <property type="entry name" value="Family A G protein-coupled receptor-like"/>
    <property type="match status" value="1"/>
</dbReference>
<dbReference type="Proteomes" id="UP000008225">
    <property type="component" value="Chromosome 11"/>
</dbReference>
<evidence type="ECO:0000256" key="4">
    <source>
        <dbReference type="ARBA" id="ARBA00022725"/>
    </source>
</evidence>
<dbReference type="FunCoup" id="F7IT60">
    <property type="interactions" value="262"/>
</dbReference>
<evidence type="ECO:0000256" key="6">
    <source>
        <dbReference type="ARBA" id="ARBA00023040"/>
    </source>
</evidence>
<dbReference type="PRINTS" id="PR00245">
    <property type="entry name" value="OLFACTORYR"/>
</dbReference>
<feature type="transmembrane region" description="Helical" evidence="10">
    <location>
        <begin position="25"/>
        <end position="48"/>
    </location>
</feature>
<gene>
    <name evidence="12" type="primary">OR4D5</name>
</gene>
<accession>F7IT60</accession>
<keyword evidence="4" id="KW-0552">Olfaction</keyword>
<dbReference type="PANTHER" id="PTHR48002">
    <property type="entry name" value="OLFACTORY RECEPTOR"/>
    <property type="match status" value="1"/>
</dbReference>
<evidence type="ECO:0000259" key="11">
    <source>
        <dbReference type="PROSITE" id="PS50262"/>
    </source>
</evidence>
<dbReference type="AlphaFoldDB" id="F7IT60"/>
<keyword evidence="6" id="KW-0297">G-protein coupled receptor</keyword>
<comment type="subcellular location">
    <subcellularLocation>
        <location evidence="1">Membrane</location>
        <topology evidence="1">Multi-pass membrane protein</topology>
    </subcellularLocation>
</comment>
<dbReference type="InParanoid" id="F7IT60"/>
<feature type="transmembrane region" description="Helical" evidence="10">
    <location>
        <begin position="204"/>
        <end position="225"/>
    </location>
</feature>
<dbReference type="InterPro" id="IPR000725">
    <property type="entry name" value="Olfact_rcpt"/>
</dbReference>
<dbReference type="GeneID" id="100394055"/>
<dbReference type="GO" id="GO:0005886">
    <property type="term" value="C:plasma membrane"/>
    <property type="evidence" value="ECO:0007669"/>
    <property type="project" value="UniProtKB-ARBA"/>
</dbReference>
<dbReference type="GO" id="GO:0004984">
    <property type="term" value="F:olfactory receptor activity"/>
    <property type="evidence" value="ECO:0007669"/>
    <property type="project" value="InterPro"/>
</dbReference>
<dbReference type="Ensembl" id="ENSCJAT00000043091.3">
    <property type="protein sequence ID" value="ENSCJAP00000040765.3"/>
    <property type="gene ID" value="ENSCJAG00000022106.3"/>
</dbReference>
<keyword evidence="5 10" id="KW-1133">Transmembrane helix</keyword>
<keyword evidence="3 10" id="KW-0812">Transmembrane</keyword>
<evidence type="ECO:0000256" key="5">
    <source>
        <dbReference type="ARBA" id="ARBA00022989"/>
    </source>
</evidence>
<keyword evidence="13" id="KW-1185">Reference proteome</keyword>
<dbReference type="STRING" id="9483.ENSCJAP00000040765"/>
<keyword evidence="2" id="KW-0716">Sensory transduction</keyword>
<reference evidence="12" key="1">
    <citation type="submission" date="2009-03" db="EMBL/GenBank/DDBJ databases">
        <authorList>
            <person name="Warren W."/>
            <person name="Ye L."/>
            <person name="Minx P."/>
            <person name="Worley K."/>
            <person name="Gibbs R."/>
            <person name="Wilson R.K."/>
        </authorList>
    </citation>
    <scope>NUCLEOTIDE SEQUENCE [LARGE SCALE GENOMIC DNA]</scope>
</reference>
<dbReference type="HOGENOM" id="CLU_012526_8_1_1"/>
<organism evidence="12 13">
    <name type="scientific">Callithrix jacchus</name>
    <name type="common">White-tufted-ear marmoset</name>
    <name type="synonym">Simia Jacchus</name>
    <dbReference type="NCBI Taxonomy" id="9483"/>
    <lineage>
        <taxon>Eukaryota</taxon>
        <taxon>Metazoa</taxon>
        <taxon>Chordata</taxon>
        <taxon>Craniata</taxon>
        <taxon>Vertebrata</taxon>
        <taxon>Euteleostomi</taxon>
        <taxon>Mammalia</taxon>
        <taxon>Eutheria</taxon>
        <taxon>Euarchontoglires</taxon>
        <taxon>Primates</taxon>
        <taxon>Haplorrhini</taxon>
        <taxon>Platyrrhini</taxon>
        <taxon>Cebidae</taxon>
        <taxon>Callitrichinae</taxon>
        <taxon>Callithrix</taxon>
        <taxon>Callithrix</taxon>
    </lineage>
</organism>
<dbReference type="CDD" id="cd15936">
    <property type="entry name" value="7tmA_OR4D-like"/>
    <property type="match status" value="1"/>
</dbReference>
<dbReference type="Pfam" id="PF13853">
    <property type="entry name" value="7tm_4"/>
    <property type="match status" value="1"/>
</dbReference>
<dbReference type="OrthoDB" id="9845816at2759"/>
<keyword evidence="9" id="KW-0807">Transducer</keyword>
<dbReference type="PROSITE" id="PS50262">
    <property type="entry name" value="G_PROTEIN_RECEP_F1_2"/>
    <property type="match status" value="1"/>
</dbReference>
<reference evidence="12" key="2">
    <citation type="submission" date="2025-08" db="UniProtKB">
        <authorList>
            <consortium name="Ensembl"/>
        </authorList>
    </citation>
    <scope>IDENTIFICATION</scope>
</reference>
<dbReference type="FunFam" id="1.20.1070.10:FF:000007">
    <property type="entry name" value="Olfactory receptor"/>
    <property type="match status" value="1"/>
</dbReference>
<proteinExistence type="predicted"/>
<feature type="transmembrane region" description="Helical" evidence="10">
    <location>
        <begin position="102"/>
        <end position="120"/>
    </location>
</feature>
<dbReference type="PRINTS" id="PR00237">
    <property type="entry name" value="GPCRRHODOPSN"/>
</dbReference>
<sequence>MNPANHSQVAGFVLLGLSQVWELRVFFFTLFSAVYFMTVTGNLLIVVIVASDPHLHTTMYFLLGNLSFLDFCYSSITAPRMLVDLLSGNPTISFADCLTQLFFFHFIGGIKIFLLTVMAYDRYIAISQPLRYTLIMNQTVCALLIAASWVGGFIHSIVQVALTIQLPFCGPDKLDNFYCDVPQLIKLACTDTFLLELLMVSNNGLVTLMCFLMLLGSYTALLFMLRSHLLEGRSKALSTCACHIAVVTLIFVPCIYIYARPFQTFPMDKAVSVLYTVLTPILNPAIYTLRNKEVIIAVKKLWRRQKDLTGTLECRPLD</sequence>
<evidence type="ECO:0000256" key="3">
    <source>
        <dbReference type="ARBA" id="ARBA00022692"/>
    </source>
</evidence>
<dbReference type="InterPro" id="IPR050427">
    <property type="entry name" value="Olfactory_Receptors"/>
</dbReference>
<evidence type="ECO:0000256" key="7">
    <source>
        <dbReference type="ARBA" id="ARBA00023136"/>
    </source>
</evidence>
<evidence type="ECO:0000313" key="12">
    <source>
        <dbReference type="Ensembl" id="ENSCJAP00000040765.3"/>
    </source>
</evidence>
<evidence type="ECO:0000256" key="1">
    <source>
        <dbReference type="ARBA" id="ARBA00004141"/>
    </source>
</evidence>
<dbReference type="Gene3D" id="1.20.1070.10">
    <property type="entry name" value="Rhodopsin 7-helix transmembrane proteins"/>
    <property type="match status" value="1"/>
</dbReference>
<keyword evidence="8" id="KW-0675">Receptor</keyword>
<dbReference type="OMA" id="YFMTVVG"/>
<dbReference type="CTD" id="219875"/>
<dbReference type="GO" id="GO:0004930">
    <property type="term" value="F:G protein-coupled receptor activity"/>
    <property type="evidence" value="ECO:0007669"/>
    <property type="project" value="UniProtKB-KW"/>
</dbReference>
<evidence type="ECO:0000256" key="10">
    <source>
        <dbReference type="SAM" id="Phobius"/>
    </source>
</evidence>
<keyword evidence="7 10" id="KW-0472">Membrane</keyword>
<reference evidence="12" key="3">
    <citation type="submission" date="2025-09" db="UniProtKB">
        <authorList>
            <consortium name="Ensembl"/>
        </authorList>
    </citation>
    <scope>IDENTIFICATION</scope>
</reference>
<feature type="transmembrane region" description="Helical" evidence="10">
    <location>
        <begin position="140"/>
        <end position="164"/>
    </location>
</feature>
<name>F7IT60_CALJA</name>